<comment type="caution">
    <text evidence="2">The sequence shown here is derived from an EMBL/GenBank/DDBJ whole genome shotgun (WGS) entry which is preliminary data.</text>
</comment>
<sequence length="66" mass="7069">MGISYPESEPAPDVEDLDTKIDKIGIVVGLRALGTLIITLFAACFLAVKLSFMHDRLLGAILGLII</sequence>
<dbReference type="RefSeq" id="WP_073549064.1">
    <property type="nucleotide sequence ID" value="NZ_CAWMVK010000040.1"/>
</dbReference>
<dbReference type="EMBL" id="MRCC01000006">
    <property type="protein sequence ID" value="OKH27395.1"/>
    <property type="molecule type" value="Genomic_DNA"/>
</dbReference>
<accession>A0A1U7HV36</accession>
<gene>
    <name evidence="2" type="ORF">NIES1031_08865</name>
</gene>
<keyword evidence="1" id="KW-1133">Transmembrane helix</keyword>
<reference evidence="2 3" key="1">
    <citation type="submission" date="2016-11" db="EMBL/GenBank/DDBJ databases">
        <title>Draft Genome Sequences of Nine Cyanobacterial Strains from Diverse Habitats.</title>
        <authorList>
            <person name="Zhu T."/>
            <person name="Hou S."/>
            <person name="Lu X."/>
            <person name="Hess W.R."/>
        </authorList>
    </citation>
    <scope>NUCLEOTIDE SEQUENCE [LARGE SCALE GENOMIC DNA]</scope>
    <source>
        <strain evidence="2 3">5.2 s.c.1</strain>
    </source>
</reference>
<evidence type="ECO:0000313" key="3">
    <source>
        <dbReference type="Proteomes" id="UP000185984"/>
    </source>
</evidence>
<dbReference type="AlphaFoldDB" id="A0A1U7HV36"/>
<protein>
    <submittedName>
        <fullName evidence="2">Uncharacterized protein</fullName>
    </submittedName>
</protein>
<keyword evidence="1" id="KW-0472">Membrane</keyword>
<evidence type="ECO:0000313" key="2">
    <source>
        <dbReference type="EMBL" id="OKH27395.1"/>
    </source>
</evidence>
<dbReference type="Proteomes" id="UP000185984">
    <property type="component" value="Unassembled WGS sequence"/>
</dbReference>
<keyword evidence="1" id="KW-0812">Transmembrane</keyword>
<organism evidence="2 3">
    <name type="scientific">Chroogloeocystis siderophila 5.2 s.c.1</name>
    <dbReference type="NCBI Taxonomy" id="247279"/>
    <lineage>
        <taxon>Bacteria</taxon>
        <taxon>Bacillati</taxon>
        <taxon>Cyanobacteriota</taxon>
        <taxon>Cyanophyceae</taxon>
        <taxon>Oscillatoriophycideae</taxon>
        <taxon>Chroococcales</taxon>
        <taxon>Chroococcaceae</taxon>
        <taxon>Chroogloeocystis</taxon>
    </lineage>
</organism>
<proteinExistence type="predicted"/>
<name>A0A1U7HV36_9CHRO</name>
<keyword evidence="3" id="KW-1185">Reference proteome</keyword>
<feature type="transmembrane region" description="Helical" evidence="1">
    <location>
        <begin position="24"/>
        <end position="48"/>
    </location>
</feature>
<evidence type="ECO:0000256" key="1">
    <source>
        <dbReference type="SAM" id="Phobius"/>
    </source>
</evidence>